<dbReference type="OrthoDB" id="9802263at2"/>
<dbReference type="InterPro" id="IPR002818">
    <property type="entry name" value="DJ-1/PfpI"/>
</dbReference>
<evidence type="ECO:0000313" key="7">
    <source>
        <dbReference type="Proteomes" id="UP000244924"/>
    </source>
</evidence>
<keyword evidence="4" id="KW-0812">Transmembrane</keyword>
<dbReference type="PROSITE" id="PS01124">
    <property type="entry name" value="HTH_ARAC_FAMILY_2"/>
    <property type="match status" value="1"/>
</dbReference>
<dbReference type="InterPro" id="IPR009057">
    <property type="entry name" value="Homeodomain-like_sf"/>
</dbReference>
<dbReference type="Gene3D" id="3.40.50.880">
    <property type="match status" value="1"/>
</dbReference>
<proteinExistence type="predicted"/>
<keyword evidence="2" id="KW-0238">DNA-binding</keyword>
<dbReference type="SMART" id="SM00342">
    <property type="entry name" value="HTH_ARAC"/>
    <property type="match status" value="1"/>
</dbReference>
<keyword evidence="4" id="KW-0472">Membrane</keyword>
<dbReference type="PANTHER" id="PTHR43130">
    <property type="entry name" value="ARAC-FAMILY TRANSCRIPTIONAL REGULATOR"/>
    <property type="match status" value="1"/>
</dbReference>
<feature type="domain" description="HTH araC/xylS-type" evidence="5">
    <location>
        <begin position="236"/>
        <end position="334"/>
    </location>
</feature>
<dbReference type="EMBL" id="OMOQ01000003">
    <property type="protein sequence ID" value="SPH24653.1"/>
    <property type="molecule type" value="Genomic_DNA"/>
</dbReference>
<feature type="transmembrane region" description="Helical" evidence="4">
    <location>
        <begin position="12"/>
        <end position="33"/>
    </location>
</feature>
<protein>
    <submittedName>
        <fullName evidence="6">HTH-type transcriptional regulator CdhR</fullName>
    </submittedName>
</protein>
<sequence>MTSKNTPTSIRTVVVGAPVAVTAIAFSILDVLASAGRGWETLHGEQPGPPKFQGSLRTLDGQEYRDVNGRVVMPDGRLDSGATPDLIVVPALDLDPRSPLPDLLLPVAAWVAHCHSQGSIVASVCSGAMVLAASGLLDGQEATTHWAFADGLARRFPAVKVRRERILIPAGEGHRVITAGGTSAWTDLVLYLIGRFSGEVTARHVAKSWLLDPHSVGQLTYASLAAGRQHEDRLVADGQAWAADHYSHPTPVAAMAERSGLTERSFLRRFKRATGLTPVEYVQRLRIEEAKQLLETTKLPIDEIAAEIGYSEPSSFRSAFRKQVGQPATAYRRRWSMIAHTE</sequence>
<dbReference type="InterPro" id="IPR029062">
    <property type="entry name" value="Class_I_gatase-like"/>
</dbReference>
<evidence type="ECO:0000256" key="3">
    <source>
        <dbReference type="ARBA" id="ARBA00023163"/>
    </source>
</evidence>
<dbReference type="SUPFAM" id="SSF52317">
    <property type="entry name" value="Class I glutamine amidotransferase-like"/>
    <property type="match status" value="1"/>
</dbReference>
<keyword evidence="7" id="KW-1185">Reference proteome</keyword>
<evidence type="ECO:0000256" key="4">
    <source>
        <dbReference type="SAM" id="Phobius"/>
    </source>
</evidence>
<keyword evidence="4" id="KW-1133">Transmembrane helix</keyword>
<evidence type="ECO:0000313" key="6">
    <source>
        <dbReference type="EMBL" id="SPH24653.1"/>
    </source>
</evidence>
<reference evidence="6 7" key="1">
    <citation type="submission" date="2018-03" db="EMBL/GenBank/DDBJ databases">
        <authorList>
            <person name="Keele B.F."/>
        </authorList>
    </citation>
    <scope>NUCLEOTIDE SEQUENCE [LARGE SCALE GENOMIC DNA]</scope>
    <source>
        <strain evidence="6 7">CECT 8626</strain>
    </source>
</reference>
<dbReference type="PROSITE" id="PS00041">
    <property type="entry name" value="HTH_ARAC_FAMILY_1"/>
    <property type="match status" value="1"/>
</dbReference>
<dbReference type="Proteomes" id="UP000244924">
    <property type="component" value="Unassembled WGS sequence"/>
</dbReference>
<dbReference type="PANTHER" id="PTHR43130:SF11">
    <property type="entry name" value="TRANSCRIPTIONAL REGULATORY PROTEIN"/>
    <property type="match status" value="1"/>
</dbReference>
<gene>
    <name evidence="6" type="primary">cdhR_8</name>
    <name evidence="6" type="ORF">DEA8626_03704</name>
</gene>
<dbReference type="GO" id="GO:0003700">
    <property type="term" value="F:DNA-binding transcription factor activity"/>
    <property type="evidence" value="ECO:0007669"/>
    <property type="project" value="InterPro"/>
</dbReference>
<dbReference type="Gene3D" id="1.10.10.60">
    <property type="entry name" value="Homeodomain-like"/>
    <property type="match status" value="2"/>
</dbReference>
<evidence type="ECO:0000256" key="2">
    <source>
        <dbReference type="ARBA" id="ARBA00023125"/>
    </source>
</evidence>
<evidence type="ECO:0000259" key="5">
    <source>
        <dbReference type="PROSITE" id="PS01124"/>
    </source>
</evidence>
<dbReference type="SUPFAM" id="SSF46689">
    <property type="entry name" value="Homeodomain-like"/>
    <property type="match status" value="2"/>
</dbReference>
<dbReference type="InterPro" id="IPR018062">
    <property type="entry name" value="HTH_AraC-typ_CS"/>
</dbReference>
<dbReference type="InterPro" id="IPR052158">
    <property type="entry name" value="INH-QAR"/>
</dbReference>
<keyword evidence="3" id="KW-0804">Transcription</keyword>
<dbReference type="Pfam" id="PF12833">
    <property type="entry name" value="HTH_18"/>
    <property type="match status" value="1"/>
</dbReference>
<name>A0A2R8BMW7_9RHOB</name>
<dbReference type="RefSeq" id="WP_108854625.1">
    <property type="nucleotide sequence ID" value="NZ_OMOQ01000003.1"/>
</dbReference>
<dbReference type="Pfam" id="PF01965">
    <property type="entry name" value="DJ-1_PfpI"/>
    <property type="match status" value="1"/>
</dbReference>
<dbReference type="GO" id="GO:0043565">
    <property type="term" value="F:sequence-specific DNA binding"/>
    <property type="evidence" value="ECO:0007669"/>
    <property type="project" value="InterPro"/>
</dbReference>
<dbReference type="InterPro" id="IPR018060">
    <property type="entry name" value="HTH_AraC"/>
</dbReference>
<evidence type="ECO:0000256" key="1">
    <source>
        <dbReference type="ARBA" id="ARBA00023015"/>
    </source>
</evidence>
<keyword evidence="1" id="KW-0805">Transcription regulation</keyword>
<accession>A0A2R8BMW7</accession>
<organism evidence="6 7">
    <name type="scientific">Albidovulum aquaemixtae</name>
    <dbReference type="NCBI Taxonomy" id="1542388"/>
    <lineage>
        <taxon>Bacteria</taxon>
        <taxon>Pseudomonadati</taxon>
        <taxon>Pseudomonadota</taxon>
        <taxon>Alphaproteobacteria</taxon>
        <taxon>Rhodobacterales</taxon>
        <taxon>Paracoccaceae</taxon>
        <taxon>Albidovulum</taxon>
    </lineage>
</organism>
<dbReference type="AlphaFoldDB" id="A0A2R8BMW7"/>